<dbReference type="PANTHER" id="PTHR33476:SF4">
    <property type="entry name" value="POLAR LOCALIZATION DURING ASYMMETRIC DIVISION AND PROTEIN"/>
    <property type="match status" value="1"/>
</dbReference>
<feature type="compositionally biased region" description="Polar residues" evidence="2">
    <location>
        <begin position="1"/>
        <end position="22"/>
    </location>
</feature>
<dbReference type="Proteomes" id="UP001153076">
    <property type="component" value="Unassembled WGS sequence"/>
</dbReference>
<keyword evidence="1" id="KW-0175">Coiled coil</keyword>
<gene>
    <name evidence="4" type="ORF">Cgig2_006991</name>
    <name evidence="3" type="ORF">Cgig2_015008</name>
</gene>
<dbReference type="EMBL" id="JAKOGI010000217">
    <property type="protein sequence ID" value="KAJ8439474.1"/>
    <property type="molecule type" value="Genomic_DNA"/>
</dbReference>
<dbReference type="PANTHER" id="PTHR33476">
    <property type="entry name" value="EMB|CAB62613.1"/>
    <property type="match status" value="1"/>
</dbReference>
<protein>
    <submittedName>
        <fullName evidence="4">Uncharacterized protein</fullName>
    </submittedName>
</protein>
<evidence type="ECO:0000313" key="5">
    <source>
        <dbReference type="Proteomes" id="UP001153076"/>
    </source>
</evidence>
<sequence length="168" mass="18740">MDSMQKATAEQANAERPTSNKHSMNRKLITYSADSDYASSVLTDKHQAEGLEMLVGGRALIEICESMSQSLVAFQCGGVSPAELRKKLSDVLMKQQENHILELESELHLAYAKLKEKEAELQALKDSVKHLIEFSLSTVSGMLLNASINFLRKFFRDVIVQFVYVSAV</sequence>
<evidence type="ECO:0000256" key="2">
    <source>
        <dbReference type="SAM" id="MobiDB-lite"/>
    </source>
</evidence>
<dbReference type="AlphaFoldDB" id="A0A9Q1K9N9"/>
<accession>A0A9Q1K9N9</accession>
<reference evidence="4" key="1">
    <citation type="submission" date="2022-04" db="EMBL/GenBank/DDBJ databases">
        <title>Carnegiea gigantea Genome sequencing and assembly v2.</title>
        <authorList>
            <person name="Copetti D."/>
            <person name="Sanderson M.J."/>
            <person name="Burquez A."/>
            <person name="Wojciechowski M.F."/>
        </authorList>
    </citation>
    <scope>NUCLEOTIDE SEQUENCE</scope>
    <source>
        <strain evidence="4">SGP5-SGP5p</strain>
        <tissue evidence="4">Aerial part</tissue>
    </source>
</reference>
<name>A0A9Q1K9N9_9CARY</name>
<evidence type="ECO:0000256" key="1">
    <source>
        <dbReference type="SAM" id="Coils"/>
    </source>
</evidence>
<feature type="coiled-coil region" evidence="1">
    <location>
        <begin position="93"/>
        <end position="134"/>
    </location>
</feature>
<evidence type="ECO:0000313" key="3">
    <source>
        <dbReference type="EMBL" id="KAJ8422535.1"/>
    </source>
</evidence>
<evidence type="ECO:0000313" key="4">
    <source>
        <dbReference type="EMBL" id="KAJ8439474.1"/>
    </source>
</evidence>
<organism evidence="4 5">
    <name type="scientific">Carnegiea gigantea</name>
    <dbReference type="NCBI Taxonomy" id="171969"/>
    <lineage>
        <taxon>Eukaryota</taxon>
        <taxon>Viridiplantae</taxon>
        <taxon>Streptophyta</taxon>
        <taxon>Embryophyta</taxon>
        <taxon>Tracheophyta</taxon>
        <taxon>Spermatophyta</taxon>
        <taxon>Magnoliopsida</taxon>
        <taxon>eudicotyledons</taxon>
        <taxon>Gunneridae</taxon>
        <taxon>Pentapetalae</taxon>
        <taxon>Caryophyllales</taxon>
        <taxon>Cactineae</taxon>
        <taxon>Cactaceae</taxon>
        <taxon>Cactoideae</taxon>
        <taxon>Echinocereeae</taxon>
        <taxon>Carnegiea</taxon>
    </lineage>
</organism>
<keyword evidence="5" id="KW-1185">Reference proteome</keyword>
<dbReference type="GO" id="GO:0008356">
    <property type="term" value="P:asymmetric cell division"/>
    <property type="evidence" value="ECO:0007669"/>
    <property type="project" value="InterPro"/>
</dbReference>
<comment type="caution">
    <text evidence="4">The sequence shown here is derived from an EMBL/GenBank/DDBJ whole genome shotgun (WGS) entry which is preliminary data.</text>
</comment>
<feature type="region of interest" description="Disordered" evidence="2">
    <location>
        <begin position="1"/>
        <end position="26"/>
    </location>
</feature>
<dbReference type="OrthoDB" id="1657181at2759"/>
<dbReference type="InterPro" id="IPR040348">
    <property type="entry name" value="POLAR-like"/>
</dbReference>
<proteinExistence type="predicted"/>
<dbReference type="EMBL" id="JAKOGI010002229">
    <property type="protein sequence ID" value="KAJ8422535.1"/>
    <property type="molecule type" value="Genomic_DNA"/>
</dbReference>